<dbReference type="InterPro" id="IPR007848">
    <property type="entry name" value="Small_mtfrase_dom"/>
</dbReference>
<dbReference type="GO" id="GO:0005840">
    <property type="term" value="C:ribosome"/>
    <property type="evidence" value="ECO:0007669"/>
    <property type="project" value="UniProtKB-KW"/>
</dbReference>
<dbReference type="InterPro" id="IPR004556">
    <property type="entry name" value="HemK-like"/>
</dbReference>
<dbReference type="GO" id="GO:0005829">
    <property type="term" value="C:cytosol"/>
    <property type="evidence" value="ECO:0007669"/>
    <property type="project" value="TreeGrafter"/>
</dbReference>
<dbReference type="PANTHER" id="PTHR47806">
    <property type="entry name" value="50S RIBOSOMAL PROTEIN L3 GLUTAMINE METHYLTRANSFERASE"/>
    <property type="match status" value="1"/>
</dbReference>
<comment type="function">
    <text evidence="4">Methylates ribosomal protein uL3 on a specific glutamine residue.</text>
</comment>
<gene>
    <name evidence="4" type="primary">prmB</name>
    <name evidence="6" type="ORF">DM484_17710</name>
</gene>
<evidence type="ECO:0000313" key="7">
    <source>
        <dbReference type="Proteomes" id="UP000249396"/>
    </source>
</evidence>
<evidence type="ECO:0000256" key="2">
    <source>
        <dbReference type="ARBA" id="ARBA00022679"/>
    </source>
</evidence>
<protein>
    <recommendedName>
        <fullName evidence="4">Ribosomal protein uL3 glutamine methyltransferase</fullName>
        <shortName evidence="4">uL3 MTase</shortName>
        <ecNumber evidence="4">2.1.1.298</ecNumber>
    </recommendedName>
    <alternativeName>
        <fullName evidence="4">N5-glutamine methyltransferase PrmB</fullName>
    </alternativeName>
</protein>
<dbReference type="GO" id="GO:0036009">
    <property type="term" value="F:protein-glutamine N-methyltransferase activity"/>
    <property type="evidence" value="ECO:0007669"/>
    <property type="project" value="UniProtKB-UniRule"/>
</dbReference>
<dbReference type="NCBIfam" id="TIGR03533">
    <property type="entry name" value="L3_gln_methyl"/>
    <property type="match status" value="1"/>
</dbReference>
<dbReference type="HAMAP" id="MF_02125">
    <property type="entry name" value="L3_methyltr_PrmB"/>
    <property type="match status" value="1"/>
</dbReference>
<keyword evidence="3 4" id="KW-0949">S-adenosyl-L-methionine</keyword>
<organism evidence="6 7">
    <name type="scientific">Candidatus Methylumidiphilus alinenensis</name>
    <dbReference type="NCBI Taxonomy" id="2202197"/>
    <lineage>
        <taxon>Bacteria</taxon>
        <taxon>Pseudomonadati</taxon>
        <taxon>Pseudomonadota</taxon>
        <taxon>Gammaproteobacteria</taxon>
        <taxon>Methylococcales</taxon>
        <taxon>Candidatus Methylumidiphilus</taxon>
    </lineage>
</organism>
<dbReference type="PANTHER" id="PTHR47806:SF1">
    <property type="entry name" value="RIBOSOMAL PROTEIN UL3 GLUTAMINE METHYLTRANSFERASE"/>
    <property type="match status" value="1"/>
</dbReference>
<dbReference type="NCBIfam" id="TIGR00536">
    <property type="entry name" value="hemK_fam"/>
    <property type="match status" value="1"/>
</dbReference>
<dbReference type="FunFam" id="3.40.50.150:FF:000042">
    <property type="entry name" value="50S ribosomal protein L3 glutamine methyltransferase"/>
    <property type="match status" value="1"/>
</dbReference>
<keyword evidence="6" id="KW-0687">Ribonucleoprotein</keyword>
<dbReference type="PROSITE" id="PS00092">
    <property type="entry name" value="N6_MTASE"/>
    <property type="match status" value="1"/>
</dbReference>
<reference evidence="6 7" key="1">
    <citation type="journal article" date="2018" name="Aquat. Microb. Ecol.">
        <title>Gammaproteobacterial methanotrophs dominate.</title>
        <authorList>
            <person name="Rissanen A.J."/>
            <person name="Saarenheimo J."/>
            <person name="Tiirola M."/>
            <person name="Peura S."/>
            <person name="Aalto S.L."/>
            <person name="Karvinen A."/>
            <person name="Nykanen H."/>
        </authorList>
    </citation>
    <scope>NUCLEOTIDE SEQUENCE [LARGE SCALE GENOMIC DNA]</scope>
    <source>
        <strain evidence="6">AMbin10</strain>
    </source>
</reference>
<dbReference type="AlphaFoldDB" id="A0A2W4R0X2"/>
<keyword evidence="1 4" id="KW-0489">Methyltransferase</keyword>
<name>A0A2W4R0X2_9GAMM</name>
<evidence type="ECO:0000256" key="3">
    <source>
        <dbReference type="ARBA" id="ARBA00022691"/>
    </source>
</evidence>
<dbReference type="InterPro" id="IPR002052">
    <property type="entry name" value="DNA_methylase_N6_adenine_CS"/>
</dbReference>
<dbReference type="InterPro" id="IPR017127">
    <property type="entry name" value="Ribosome_uL3_MTase"/>
</dbReference>
<comment type="similarity">
    <text evidence="4">Belongs to the protein N5-glutamine methyltransferase family. PrmB subfamily.</text>
</comment>
<dbReference type="InterPro" id="IPR029063">
    <property type="entry name" value="SAM-dependent_MTases_sf"/>
</dbReference>
<comment type="caution">
    <text evidence="6">The sequence shown here is derived from an EMBL/GenBank/DDBJ whole genome shotgun (WGS) entry which is preliminary data.</text>
</comment>
<evidence type="ECO:0000256" key="4">
    <source>
        <dbReference type="HAMAP-Rule" id="MF_02125"/>
    </source>
</evidence>
<dbReference type="Gene3D" id="1.10.8.10">
    <property type="entry name" value="DNA helicase RuvA subunit, C-terminal domain"/>
    <property type="match status" value="1"/>
</dbReference>
<dbReference type="EMBL" id="QJPH01000371">
    <property type="protein sequence ID" value="PZN75919.1"/>
    <property type="molecule type" value="Genomic_DNA"/>
</dbReference>
<dbReference type="Proteomes" id="UP000249396">
    <property type="component" value="Unassembled WGS sequence"/>
</dbReference>
<comment type="catalytic activity">
    <reaction evidence="4">
        <text>L-glutaminyl-[ribosomal protein uL3] + S-adenosyl-L-methionine = N(5)-methyl-L-glutaminyl-[ribosomal protein uL3] + S-adenosyl-L-homocysteine + H(+)</text>
        <dbReference type="Rhea" id="RHEA:45020"/>
        <dbReference type="Rhea" id="RHEA-COMP:11063"/>
        <dbReference type="Rhea" id="RHEA-COMP:11064"/>
        <dbReference type="ChEBI" id="CHEBI:15378"/>
        <dbReference type="ChEBI" id="CHEBI:30011"/>
        <dbReference type="ChEBI" id="CHEBI:57856"/>
        <dbReference type="ChEBI" id="CHEBI:59789"/>
        <dbReference type="ChEBI" id="CHEBI:61891"/>
        <dbReference type="EC" id="2.1.1.298"/>
    </reaction>
</comment>
<keyword evidence="2 4" id="KW-0808">Transferase</keyword>
<proteinExistence type="inferred from homology"/>
<dbReference type="Gene3D" id="3.40.50.150">
    <property type="entry name" value="Vaccinia Virus protein VP39"/>
    <property type="match status" value="1"/>
</dbReference>
<dbReference type="EC" id="2.1.1.298" evidence="4"/>
<dbReference type="CDD" id="cd02440">
    <property type="entry name" value="AdoMet_MTases"/>
    <property type="match status" value="1"/>
</dbReference>
<evidence type="ECO:0000313" key="6">
    <source>
        <dbReference type="EMBL" id="PZN75919.1"/>
    </source>
</evidence>
<dbReference type="GO" id="GO:0032259">
    <property type="term" value="P:methylation"/>
    <property type="evidence" value="ECO:0007669"/>
    <property type="project" value="UniProtKB-KW"/>
</dbReference>
<accession>A0A2W4R0X2</accession>
<dbReference type="GO" id="GO:0003676">
    <property type="term" value="F:nucleic acid binding"/>
    <property type="evidence" value="ECO:0007669"/>
    <property type="project" value="InterPro"/>
</dbReference>
<dbReference type="PIRSF" id="PIRSF037167">
    <property type="entry name" value="Mtase_YfcB_prd"/>
    <property type="match status" value="1"/>
</dbReference>
<evidence type="ECO:0000256" key="1">
    <source>
        <dbReference type="ARBA" id="ARBA00022603"/>
    </source>
</evidence>
<keyword evidence="6" id="KW-0689">Ribosomal protein</keyword>
<dbReference type="SUPFAM" id="SSF53335">
    <property type="entry name" value="S-adenosyl-L-methionine-dependent methyltransferases"/>
    <property type="match status" value="1"/>
</dbReference>
<evidence type="ECO:0000259" key="5">
    <source>
        <dbReference type="Pfam" id="PF05175"/>
    </source>
</evidence>
<dbReference type="Pfam" id="PF05175">
    <property type="entry name" value="MTS"/>
    <property type="match status" value="1"/>
</dbReference>
<sequence>MSYPQGITDHLTTLRDYIRWGASRFKQAGLFFGHGTSNAIDEAACLVLHALHLAHNLPSGYFNCVLTPDERLEVLGLLERRIAERKPAAYLTKEAWFCGLPFYVDERVLVPRSPIAELIEKQFSPWLSQPDEVADILDLCTGSGCIAIACAVAFPDADVDAVDISAPALEVAQKNIATHDVGDQVTLVCSDLFDKLPAKRYDLIVSNPPYVASEEWRGLPAEYHAEPRLGLESGASGLDCIRRILSQAHAYLKPDGLLIVEVGSSAEALDYAYPDAPFCWLEFDRGGDGVFLLTADQLVEFRTQFG</sequence>
<feature type="domain" description="Methyltransferase small" evidence="5">
    <location>
        <begin position="134"/>
        <end position="214"/>
    </location>
</feature>